<sequence length="530" mass="57086">MRLGRDPLQVLACVATATSCLVVAQPASAYVALMAGQRAKPLNGSFNSVPVLHSNQPEIVTGPGILVNTAPGSAIAAETRRPLKNADYTFNGNFGVHMHHKYYPFDSKKLGGAKKRGLLTLGLIAINPGDRPVTLTFSTGSVKNSFEAPYLPNNLMGVKPLGKRPWNTGPGDATAVQMLREELDRKLKSSITIPARSSRVVVSTDLPARGIANGLLQGRSDGPFQLAVVAAEESRSDQALTAVLRRGRLAPGRIYLDRLREIQTGEVFSRVAGVAIGDRYTASKDHNLNQGPLHVPLTSTSRHNFGTRDVQVNPLTSRMVDSALNNVGTYGVRYDVTLNLKGQGAHQLVMSHPVVSGKKPFTAFRGSIRIQQGDEVEEIHVGLRAGESLALTDLRLTPGRTNPVKISLVYPADATPGHLLSVVPVQQLAMLHQRQKQQKEALDQLAAYKKQRNVVPKQAPPAAIEPVVTPANTPDKIATPAVEPAKTPATAKQKQPSPPPPLPAIVPVPAPRYTDAIRSQQQWLRQLQGR</sequence>
<dbReference type="Pfam" id="PF11850">
    <property type="entry name" value="DUF3370"/>
    <property type="match status" value="1"/>
</dbReference>
<dbReference type="EMBL" id="BX569692">
    <property type="protein sequence ID" value="CAE07746.1"/>
    <property type="molecule type" value="Genomic_DNA"/>
</dbReference>
<evidence type="ECO:0000313" key="3">
    <source>
        <dbReference type="EMBL" id="CAE07746.1"/>
    </source>
</evidence>
<dbReference type="RefSeq" id="WP_011128095.1">
    <property type="nucleotide sequence ID" value="NC_005070.1"/>
</dbReference>
<dbReference type="KEGG" id="syw:SYNW1231"/>
<feature type="compositionally biased region" description="Pro residues" evidence="1">
    <location>
        <begin position="496"/>
        <end position="508"/>
    </location>
</feature>
<evidence type="ECO:0000256" key="2">
    <source>
        <dbReference type="SAM" id="SignalP"/>
    </source>
</evidence>
<keyword evidence="4" id="KW-1185">Reference proteome</keyword>
<gene>
    <name evidence="3" type="ordered locus">SYNW1231</name>
</gene>
<evidence type="ECO:0008006" key="5">
    <source>
        <dbReference type="Google" id="ProtNLM"/>
    </source>
</evidence>
<dbReference type="HOGENOM" id="CLU_029327_1_0_3"/>
<organism evidence="3 4">
    <name type="scientific">Parasynechococcus marenigrum (strain WH8102)</name>
    <dbReference type="NCBI Taxonomy" id="84588"/>
    <lineage>
        <taxon>Bacteria</taxon>
        <taxon>Bacillati</taxon>
        <taxon>Cyanobacteriota</taxon>
        <taxon>Cyanophyceae</taxon>
        <taxon>Synechococcales</taxon>
        <taxon>Prochlorococcaceae</taxon>
        <taxon>Parasynechococcus</taxon>
        <taxon>Parasynechococcus marenigrum</taxon>
    </lineage>
</organism>
<name>Q7U6V5_PARMW</name>
<keyword evidence="2" id="KW-0732">Signal</keyword>
<dbReference type="InterPro" id="IPR021801">
    <property type="entry name" value="DUF3370"/>
</dbReference>
<evidence type="ECO:0000313" key="4">
    <source>
        <dbReference type="Proteomes" id="UP000001422"/>
    </source>
</evidence>
<reference evidence="3 4" key="1">
    <citation type="journal article" date="2003" name="Nature">
        <title>The genome of a motile marine Synechococcus.</title>
        <authorList>
            <person name="Palenik B."/>
            <person name="Brahamsha B."/>
            <person name="Larimer F."/>
            <person name="Land M."/>
            <person name="Hauser L."/>
            <person name="Chain P."/>
            <person name="Lamerdin J."/>
            <person name="Regala W."/>
            <person name="Allen E.A."/>
            <person name="McCarren J."/>
            <person name="Paulsen I."/>
            <person name="Dufresne A."/>
            <person name="Partensky F."/>
            <person name="Webb E."/>
            <person name="Waterbury J."/>
        </authorList>
    </citation>
    <scope>NUCLEOTIDE SEQUENCE [LARGE SCALE GENOMIC DNA]</scope>
    <source>
        <strain evidence="3 4">WH8102</strain>
    </source>
</reference>
<dbReference type="eggNOG" id="COG1749">
    <property type="taxonomic scope" value="Bacteria"/>
</dbReference>
<proteinExistence type="predicted"/>
<feature type="signal peptide" evidence="2">
    <location>
        <begin position="1"/>
        <end position="29"/>
    </location>
</feature>
<dbReference type="STRING" id="84588.SYNW1231"/>
<accession>Q7U6V5</accession>
<protein>
    <recommendedName>
        <fullName evidence="5">DUF3370 domain-containing protein</fullName>
    </recommendedName>
</protein>
<feature type="region of interest" description="Disordered" evidence="1">
    <location>
        <begin position="465"/>
        <end position="508"/>
    </location>
</feature>
<feature type="chain" id="PRO_5004291842" description="DUF3370 domain-containing protein" evidence="2">
    <location>
        <begin position="30"/>
        <end position="530"/>
    </location>
</feature>
<dbReference type="PROSITE" id="PS51257">
    <property type="entry name" value="PROKAR_LIPOPROTEIN"/>
    <property type="match status" value="1"/>
</dbReference>
<evidence type="ECO:0000256" key="1">
    <source>
        <dbReference type="SAM" id="MobiDB-lite"/>
    </source>
</evidence>
<dbReference type="AlphaFoldDB" id="Q7U6V5"/>
<dbReference type="Proteomes" id="UP000001422">
    <property type="component" value="Chromosome"/>
</dbReference>